<reference evidence="1 2" key="1">
    <citation type="submission" date="2022-03" db="EMBL/GenBank/DDBJ databases">
        <title>Pseudonocardia alaer sp. nov., a novel actinomycete isolated from reed forest soil.</title>
        <authorList>
            <person name="Wang L."/>
        </authorList>
    </citation>
    <scope>NUCLEOTIDE SEQUENCE [LARGE SCALE GENOMIC DNA]</scope>
    <source>
        <strain evidence="1 2">Y-16303</strain>
    </source>
</reference>
<evidence type="ECO:0000313" key="2">
    <source>
        <dbReference type="Proteomes" id="UP001299970"/>
    </source>
</evidence>
<evidence type="ECO:0000313" key="1">
    <source>
        <dbReference type="EMBL" id="MCH6166055.1"/>
    </source>
</evidence>
<accession>A0ABS9TBY6</accession>
<proteinExistence type="predicted"/>
<name>A0ABS9TBY6_9PSEU</name>
<dbReference type="EMBL" id="JAKXMK010000008">
    <property type="protein sequence ID" value="MCH6166055.1"/>
    <property type="molecule type" value="Genomic_DNA"/>
</dbReference>
<organism evidence="1 2">
    <name type="scientific">Pseudonocardia alaniniphila</name>
    <dbReference type="NCBI Taxonomy" id="75291"/>
    <lineage>
        <taxon>Bacteria</taxon>
        <taxon>Bacillati</taxon>
        <taxon>Actinomycetota</taxon>
        <taxon>Actinomycetes</taxon>
        <taxon>Pseudonocardiales</taxon>
        <taxon>Pseudonocardiaceae</taxon>
        <taxon>Pseudonocardia</taxon>
    </lineage>
</organism>
<dbReference type="RefSeq" id="WP_241036090.1">
    <property type="nucleotide sequence ID" value="NZ_BAAAJF010000020.1"/>
</dbReference>
<gene>
    <name evidence="1" type="ORF">MMF94_10215</name>
</gene>
<comment type="caution">
    <text evidence="1">The sequence shown here is derived from an EMBL/GenBank/DDBJ whole genome shotgun (WGS) entry which is preliminary data.</text>
</comment>
<protein>
    <submittedName>
        <fullName evidence="1">Uncharacterized protein</fullName>
    </submittedName>
</protein>
<dbReference type="Proteomes" id="UP001299970">
    <property type="component" value="Unassembled WGS sequence"/>
</dbReference>
<sequence>MSGVAEAIGRVPVVAAPAAVDDEGAVLEGWEVSAAPAAGPAVEGLVPVAERVDGGVVARAGEAAARCTVVPDPDPGDAVAEVGVVEGDHGAVCRLSVVLPVPAGRVADWELADWELADWELADWELADWELADWELAGGVRADDVVAAGSDAAGLVALGLVAVGSVGAGVVAAGVVAVRGGAAEVRGRRCIAAGPPGGDAADVLVVDVVDPPEEVDVLDLVDSLDAPDVLDALPVDEPPDVARPPDVLGGVDELAGRGVAELLLGVMPGVAGPVGEVGE</sequence>
<keyword evidence="2" id="KW-1185">Reference proteome</keyword>